<accession>A0AC35GX66</accession>
<name>A0AC35GX66_9BILA</name>
<evidence type="ECO:0000313" key="1">
    <source>
        <dbReference type="Proteomes" id="UP000887580"/>
    </source>
</evidence>
<dbReference type="WBParaSite" id="PS1159_v2.g9719.t1">
    <property type="protein sequence ID" value="PS1159_v2.g9719.t1"/>
    <property type="gene ID" value="PS1159_v2.g9719"/>
</dbReference>
<protein>
    <submittedName>
        <fullName evidence="2">Uncharacterized protein</fullName>
    </submittedName>
</protein>
<dbReference type="Proteomes" id="UP000887580">
    <property type="component" value="Unplaced"/>
</dbReference>
<organism evidence="1 2">
    <name type="scientific">Panagrolaimus sp. PS1159</name>
    <dbReference type="NCBI Taxonomy" id="55785"/>
    <lineage>
        <taxon>Eukaryota</taxon>
        <taxon>Metazoa</taxon>
        <taxon>Ecdysozoa</taxon>
        <taxon>Nematoda</taxon>
        <taxon>Chromadorea</taxon>
        <taxon>Rhabditida</taxon>
        <taxon>Tylenchina</taxon>
        <taxon>Panagrolaimomorpha</taxon>
        <taxon>Panagrolaimoidea</taxon>
        <taxon>Panagrolaimidae</taxon>
        <taxon>Panagrolaimus</taxon>
    </lineage>
</organism>
<evidence type="ECO:0000313" key="2">
    <source>
        <dbReference type="WBParaSite" id="PS1159_v2.g9719.t1"/>
    </source>
</evidence>
<proteinExistence type="predicted"/>
<sequence length="200" mass="23381">MFVTFDPNKKPITQKISEKFSVSASKLNCQKIHQILGLQRPEIKVSHLTCGKFIEFENLGNNGYRDFATTSFFGDTSLNVIGHEIPKLPKCISPRTDRIIKLKSKEIERRMFEKSGDERIKTPKNGFERLQKVVDSNEYPSWENFLTGLEERAIELMLVEYDSSSIRLMNELEKLWSVWNSDFWTSFSDDKEECNYYSNK</sequence>
<reference evidence="2" key="1">
    <citation type="submission" date="2022-11" db="UniProtKB">
        <authorList>
            <consortium name="WormBaseParasite"/>
        </authorList>
    </citation>
    <scope>IDENTIFICATION</scope>
</reference>